<evidence type="ECO:0000256" key="2">
    <source>
        <dbReference type="ARBA" id="ARBA00022857"/>
    </source>
</evidence>
<proteinExistence type="inferred from homology"/>
<feature type="domain" description="Ketopantoate reductase N-terminal" evidence="4">
    <location>
        <begin position="4"/>
        <end position="153"/>
    </location>
</feature>
<dbReference type="Pfam" id="PF02558">
    <property type="entry name" value="ApbA"/>
    <property type="match status" value="1"/>
</dbReference>
<evidence type="ECO:0000259" key="4">
    <source>
        <dbReference type="Pfam" id="PF02558"/>
    </source>
</evidence>
<evidence type="ECO:0000256" key="1">
    <source>
        <dbReference type="ARBA" id="ARBA00007870"/>
    </source>
</evidence>
<dbReference type="InterPro" id="IPR013752">
    <property type="entry name" value="KPA_reductase"/>
</dbReference>
<dbReference type="GO" id="GO:0005737">
    <property type="term" value="C:cytoplasm"/>
    <property type="evidence" value="ECO:0007669"/>
    <property type="project" value="TreeGrafter"/>
</dbReference>
<dbReference type="EMBL" id="CP077062">
    <property type="protein sequence ID" value="QWZ06944.1"/>
    <property type="molecule type" value="Genomic_DNA"/>
</dbReference>
<evidence type="ECO:0000313" key="7">
    <source>
        <dbReference type="Proteomes" id="UP000683575"/>
    </source>
</evidence>
<feature type="domain" description="Ketopantoate reductase C-terminal" evidence="5">
    <location>
        <begin position="180"/>
        <end position="300"/>
    </location>
</feature>
<dbReference type="PANTHER" id="PTHR43765:SF2">
    <property type="entry name" value="2-DEHYDROPANTOATE 2-REDUCTASE"/>
    <property type="match status" value="1"/>
</dbReference>
<evidence type="ECO:0000259" key="5">
    <source>
        <dbReference type="Pfam" id="PF08546"/>
    </source>
</evidence>
<dbReference type="InterPro" id="IPR050838">
    <property type="entry name" value="Ketopantoate_reductase"/>
</dbReference>
<accession>A0A975SW01</accession>
<dbReference type="Proteomes" id="UP000683575">
    <property type="component" value="Chromosome"/>
</dbReference>
<dbReference type="GO" id="GO:0050661">
    <property type="term" value="F:NADP binding"/>
    <property type="evidence" value="ECO:0007669"/>
    <property type="project" value="TreeGrafter"/>
</dbReference>
<sequence>MRWMVYGAGAVGGVLGGLLHEAGRDVVLVARGPHLDALRRDGLTLASPEGTRSIDVPAAGDAREALGADGPVTVLLAVKSHQTQAAVEDLTSVLPASTPVVSLQNGVANEPWLLRFFADVQGVCVMMPTGHLEPGVVEQHSAPVPGILDVGRYPGGTDATSRAVAAAFRDAGFVSEPRPDVMAWKHRKLMMNLGNAVQACCAPGPAADDLAGRAVAEGEAALAAAGIPVVGVAQDRERRGDLLRVAPVAGRERAGGSSWQSLRRGTGSIETDYLNGEVVRLGRLHGVPTPANALLQATARRLAATGGVPGSVPAADLLARLG</sequence>
<dbReference type="PANTHER" id="PTHR43765">
    <property type="entry name" value="2-DEHYDROPANTOATE 2-REDUCTASE-RELATED"/>
    <property type="match status" value="1"/>
</dbReference>
<reference evidence="6" key="1">
    <citation type="submission" date="2021-06" db="EMBL/GenBank/DDBJ databases">
        <title>Complete genome sequence of Nocardioides sp. G188.</title>
        <authorList>
            <person name="Im W.-T."/>
        </authorList>
    </citation>
    <scope>NUCLEOTIDE SEQUENCE</scope>
    <source>
        <strain evidence="6">G188</strain>
    </source>
</reference>
<evidence type="ECO:0000256" key="3">
    <source>
        <dbReference type="ARBA" id="ARBA00023002"/>
    </source>
</evidence>
<gene>
    <name evidence="6" type="ORF">KRR39_15670</name>
</gene>
<dbReference type="GO" id="GO:0008677">
    <property type="term" value="F:2-dehydropantoate 2-reductase activity"/>
    <property type="evidence" value="ECO:0007669"/>
    <property type="project" value="TreeGrafter"/>
</dbReference>
<name>A0A975SW01_9ACTN</name>
<protein>
    <submittedName>
        <fullName evidence="6">Ketopantoate reductase family protein</fullName>
    </submittedName>
</protein>
<dbReference type="InterPro" id="IPR013332">
    <property type="entry name" value="KPR_N"/>
</dbReference>
<keyword evidence="2" id="KW-0521">NADP</keyword>
<evidence type="ECO:0000313" key="6">
    <source>
        <dbReference type="EMBL" id="QWZ06944.1"/>
    </source>
</evidence>
<organism evidence="6 7">
    <name type="scientific">Nocardioides panacis</name>
    <dbReference type="NCBI Taxonomy" id="2849501"/>
    <lineage>
        <taxon>Bacteria</taxon>
        <taxon>Bacillati</taxon>
        <taxon>Actinomycetota</taxon>
        <taxon>Actinomycetes</taxon>
        <taxon>Propionibacteriales</taxon>
        <taxon>Nocardioidaceae</taxon>
        <taxon>Nocardioides</taxon>
    </lineage>
</organism>
<dbReference type="RefSeq" id="WP_216938333.1">
    <property type="nucleotide sequence ID" value="NZ_CP077062.1"/>
</dbReference>
<dbReference type="AlphaFoldDB" id="A0A975SW01"/>
<dbReference type="Pfam" id="PF08546">
    <property type="entry name" value="ApbA_C"/>
    <property type="match status" value="1"/>
</dbReference>
<dbReference type="KEGG" id="nps:KRR39_15670"/>
<keyword evidence="7" id="KW-1185">Reference proteome</keyword>
<keyword evidence="3" id="KW-0560">Oxidoreductase</keyword>
<comment type="similarity">
    <text evidence="1">Belongs to the ketopantoate reductase family.</text>
</comment>